<evidence type="ECO:0000313" key="2">
    <source>
        <dbReference type="EMBL" id="GFY02136.1"/>
    </source>
</evidence>
<dbReference type="GO" id="GO:0003676">
    <property type="term" value="F:nucleic acid binding"/>
    <property type="evidence" value="ECO:0007669"/>
    <property type="project" value="InterPro"/>
</dbReference>
<organism evidence="2 3">
    <name type="scientific">Trichonephila clavipes</name>
    <name type="common">Golden silk orbweaver</name>
    <name type="synonym">Nephila clavipes</name>
    <dbReference type="NCBI Taxonomy" id="2585209"/>
    <lineage>
        <taxon>Eukaryota</taxon>
        <taxon>Metazoa</taxon>
        <taxon>Ecdysozoa</taxon>
        <taxon>Arthropoda</taxon>
        <taxon>Chelicerata</taxon>
        <taxon>Arachnida</taxon>
        <taxon>Araneae</taxon>
        <taxon>Araneomorphae</taxon>
        <taxon>Entelegynae</taxon>
        <taxon>Araneoidea</taxon>
        <taxon>Nephilidae</taxon>
        <taxon>Trichonephila</taxon>
    </lineage>
</organism>
<dbReference type="AlphaFoldDB" id="A0A8X6S522"/>
<accession>A0A8X6S522</accession>
<dbReference type="Gene3D" id="3.30.420.10">
    <property type="entry name" value="Ribonuclease H-like superfamily/Ribonuclease H"/>
    <property type="match status" value="1"/>
</dbReference>
<keyword evidence="3" id="KW-1185">Reference proteome</keyword>
<proteinExistence type="predicted"/>
<evidence type="ECO:0000313" key="3">
    <source>
        <dbReference type="Proteomes" id="UP000887159"/>
    </source>
</evidence>
<name>A0A8X6S522_TRICX</name>
<gene>
    <name evidence="2" type="primary">NCL1_51698</name>
    <name evidence="2" type="ORF">TNCV_5099971</name>
</gene>
<sequence length="199" mass="23019">MWNVTDWQKVVFSDESRFVLGTDHNRVRVWRRPGFQEDDEENVETWTACDAENCGFQMLNDGEIVTSVQENSDLVDDEDEENNNESSKGSSNADVLPALETAMEWHKQQSECCPTQLMLPKRIRDFAAKKRRCTIAQRKISDYFPQLRSGLELTVAETIQRMEFLLILIQSSMFGMGRCFKTKAFCYSPRVEEDLNSIP</sequence>
<feature type="region of interest" description="Disordered" evidence="1">
    <location>
        <begin position="74"/>
        <end position="93"/>
    </location>
</feature>
<protein>
    <submittedName>
        <fullName evidence="2">Uncharacterized protein</fullName>
    </submittedName>
</protein>
<feature type="compositionally biased region" description="Acidic residues" evidence="1">
    <location>
        <begin position="74"/>
        <end position="83"/>
    </location>
</feature>
<comment type="caution">
    <text evidence="2">The sequence shown here is derived from an EMBL/GenBank/DDBJ whole genome shotgun (WGS) entry which is preliminary data.</text>
</comment>
<dbReference type="EMBL" id="BMAU01021232">
    <property type="protein sequence ID" value="GFY02136.1"/>
    <property type="molecule type" value="Genomic_DNA"/>
</dbReference>
<dbReference type="InterPro" id="IPR036397">
    <property type="entry name" value="RNaseH_sf"/>
</dbReference>
<reference evidence="2" key="1">
    <citation type="submission" date="2020-08" db="EMBL/GenBank/DDBJ databases">
        <title>Multicomponent nature underlies the extraordinary mechanical properties of spider dragline silk.</title>
        <authorList>
            <person name="Kono N."/>
            <person name="Nakamura H."/>
            <person name="Mori M."/>
            <person name="Yoshida Y."/>
            <person name="Ohtoshi R."/>
            <person name="Malay A.D."/>
            <person name="Moran D.A.P."/>
            <person name="Tomita M."/>
            <person name="Numata K."/>
            <person name="Arakawa K."/>
        </authorList>
    </citation>
    <scope>NUCLEOTIDE SEQUENCE</scope>
</reference>
<evidence type="ECO:0000256" key="1">
    <source>
        <dbReference type="SAM" id="MobiDB-lite"/>
    </source>
</evidence>
<dbReference type="Proteomes" id="UP000887159">
    <property type="component" value="Unassembled WGS sequence"/>
</dbReference>